<dbReference type="NCBIfam" id="TIGR00666">
    <property type="entry name" value="PBP4"/>
    <property type="match status" value="1"/>
</dbReference>
<dbReference type="InterPro" id="IPR000667">
    <property type="entry name" value="Peptidase_S13"/>
</dbReference>
<evidence type="ECO:0000313" key="4">
    <source>
        <dbReference type="EMBL" id="AMT96126.1"/>
    </source>
</evidence>
<dbReference type="Gene3D" id="3.50.80.20">
    <property type="entry name" value="D-Ala-D-Ala carboxypeptidase C, peptidase S13"/>
    <property type="match status" value="1"/>
</dbReference>
<comment type="similarity">
    <text evidence="1">Belongs to the peptidase S13 family.</text>
</comment>
<gene>
    <name evidence="4" type="ORF">A3K91_0497</name>
</gene>
<dbReference type="Proteomes" id="UP000076104">
    <property type="component" value="Chromosome"/>
</dbReference>
<dbReference type="InterPro" id="IPR012338">
    <property type="entry name" value="Beta-lactam/transpept-like"/>
</dbReference>
<accession>A0ABN4N1P3</accession>
<dbReference type="Gene3D" id="3.40.710.10">
    <property type="entry name" value="DD-peptidase/beta-lactamase superfamily"/>
    <property type="match status" value="1"/>
</dbReference>
<name>A0ABN4N1P3_9GAMM</name>
<sequence>MLLNSQRCRTPHHNANTDTNLDYNTDNKPKFFNKRLSPFLQAGKRLSLLALLATATPVFAQAALPEAIQAALARADLSASDMSIVIVPVGDKNTSHLPSPIQVVDSVSATGAEAAITPDSPKSTQNPIDKGKTSIQKSTEYHSALTTIEKRTIKKYEQKIHAYTDDPYIYQSLESIPTPLSDSYSSHSHLLNSNQTTPNDDSHDSKNNRNKTATSSINISFSPLLSYQPDIARTPASTMKLVPSFIALDTLGADFVWHTRVYHTGVIVNDRLYGDLIIQGSGDPKMTHERLQQLLYQVQAAGIRHIDGDMIVDSAIFHNVTKDPAAFDNDPLRPYNASPDGFLVNFSTIGIKSYPADNGKAALVYTPQLANYQMPSTIDTRSAACGQARYSLAPQWQPNRLALNASLPNSCQEHAFYIAYPDAKEFAARVIAAKWQALGNTLSGDVISQETPYDASKKSTPAKGLAAWPISPLPIVSYASLNLAQQIYDINHFSNNVMAEQVALSIGAYHHDNSAKVATNKTDIRKNVNEQGTISSSLDDKSDRLKNKTVKNSSLHNTSLYQFGNPTTDYSTALQTINQWWQSNLDTPPPYLTNGSGLCRECTITAANLSELLAYAYNRPNFDSYINSLGVAGVSGTIVAHSDRLPDSKAIGRAWIKTGTLNNVTSMAGYVKGLSGQDYVIVGLINSEQALNAYNARTVLDVALDWTAQH</sequence>
<keyword evidence="2" id="KW-0378">Hydrolase</keyword>
<dbReference type="GeneID" id="33061187"/>
<dbReference type="Pfam" id="PF02113">
    <property type="entry name" value="Peptidase_S13"/>
    <property type="match status" value="2"/>
</dbReference>
<evidence type="ECO:0000256" key="2">
    <source>
        <dbReference type="ARBA" id="ARBA00022801"/>
    </source>
</evidence>
<feature type="region of interest" description="Disordered" evidence="3">
    <location>
        <begin position="184"/>
        <end position="213"/>
    </location>
</feature>
<feature type="compositionally biased region" description="Polar residues" evidence="3">
    <location>
        <begin position="120"/>
        <end position="136"/>
    </location>
</feature>
<dbReference type="EMBL" id="CP014945">
    <property type="protein sequence ID" value="AMT96126.1"/>
    <property type="molecule type" value="Genomic_DNA"/>
</dbReference>
<reference evidence="4 5" key="1">
    <citation type="submission" date="2016-03" db="EMBL/GenBank/DDBJ databases">
        <title>Genome sequencing of Psychrobacter alimentarius PAMC 27889.</title>
        <authorList>
            <person name="Lee J."/>
            <person name="Kim O.-S."/>
        </authorList>
    </citation>
    <scope>NUCLEOTIDE SEQUENCE [LARGE SCALE GENOMIC DNA]</scope>
    <source>
        <strain evidence="4 5">PAMC 27889</strain>
    </source>
</reference>
<organism evidence="4 5">
    <name type="scientific">Psychrobacter alimentarius</name>
    <dbReference type="NCBI Taxonomy" id="261164"/>
    <lineage>
        <taxon>Bacteria</taxon>
        <taxon>Pseudomonadati</taxon>
        <taxon>Pseudomonadota</taxon>
        <taxon>Gammaproteobacteria</taxon>
        <taxon>Moraxellales</taxon>
        <taxon>Moraxellaceae</taxon>
        <taxon>Psychrobacter</taxon>
    </lineage>
</organism>
<dbReference type="GO" id="GO:0004180">
    <property type="term" value="F:carboxypeptidase activity"/>
    <property type="evidence" value="ECO:0007669"/>
    <property type="project" value="UniProtKB-KW"/>
</dbReference>
<dbReference type="PANTHER" id="PTHR30023">
    <property type="entry name" value="D-ALANYL-D-ALANINE CARBOXYPEPTIDASE"/>
    <property type="match status" value="1"/>
</dbReference>
<evidence type="ECO:0000256" key="3">
    <source>
        <dbReference type="SAM" id="MobiDB-lite"/>
    </source>
</evidence>
<proteinExistence type="inferred from homology"/>
<dbReference type="SUPFAM" id="SSF56601">
    <property type="entry name" value="beta-lactamase/transpeptidase-like"/>
    <property type="match status" value="1"/>
</dbReference>
<dbReference type="RefSeq" id="WP_228139892.1">
    <property type="nucleotide sequence ID" value="NZ_CP014945.1"/>
</dbReference>
<feature type="compositionally biased region" description="Low complexity" evidence="3">
    <location>
        <begin position="184"/>
        <end position="194"/>
    </location>
</feature>
<feature type="region of interest" description="Disordered" evidence="3">
    <location>
        <begin position="115"/>
        <end position="136"/>
    </location>
</feature>
<protein>
    <submittedName>
        <fullName evidence="4">D-alanyl-D-alanine carboxypeptidase</fullName>
    </submittedName>
</protein>
<keyword evidence="4" id="KW-0645">Protease</keyword>
<keyword evidence="5" id="KW-1185">Reference proteome</keyword>
<evidence type="ECO:0000313" key="5">
    <source>
        <dbReference type="Proteomes" id="UP000076104"/>
    </source>
</evidence>
<evidence type="ECO:0000256" key="1">
    <source>
        <dbReference type="ARBA" id="ARBA00006096"/>
    </source>
</evidence>
<dbReference type="PANTHER" id="PTHR30023:SF0">
    <property type="entry name" value="PENICILLIN-SENSITIVE CARBOXYPEPTIDASE A"/>
    <property type="match status" value="1"/>
</dbReference>
<feature type="region of interest" description="Disordered" evidence="3">
    <location>
        <begin position="528"/>
        <end position="549"/>
    </location>
</feature>
<keyword evidence="4" id="KW-0121">Carboxypeptidase</keyword>